<protein>
    <submittedName>
        <fullName evidence="2">M48 family peptidase</fullName>
    </submittedName>
</protein>
<name>A0A4R4FF47_9FIRM</name>
<dbReference type="EMBL" id="SMMX01000005">
    <property type="protein sequence ID" value="TDA22051.1"/>
    <property type="molecule type" value="Genomic_DNA"/>
</dbReference>
<evidence type="ECO:0000313" key="2">
    <source>
        <dbReference type="EMBL" id="TDA22051.1"/>
    </source>
</evidence>
<organism evidence="2 3">
    <name type="scientific">Extibacter muris</name>
    <dbReference type="NCBI Taxonomy" id="1796622"/>
    <lineage>
        <taxon>Bacteria</taxon>
        <taxon>Bacillati</taxon>
        <taxon>Bacillota</taxon>
        <taxon>Clostridia</taxon>
        <taxon>Lachnospirales</taxon>
        <taxon>Lachnospiraceae</taxon>
        <taxon>Extibacter</taxon>
    </lineage>
</organism>
<dbReference type="RefSeq" id="WP_132276742.1">
    <property type="nucleotide sequence ID" value="NZ_JAOBST010000048.1"/>
</dbReference>
<dbReference type="Gene3D" id="3.30.2010.10">
    <property type="entry name" value="Metalloproteases ('zincins'), catalytic domain"/>
    <property type="match status" value="1"/>
</dbReference>
<keyword evidence="3" id="KW-1185">Reference proteome</keyword>
<dbReference type="CDD" id="cd07344">
    <property type="entry name" value="M48_yhfN_like"/>
    <property type="match status" value="1"/>
</dbReference>
<dbReference type="PANTHER" id="PTHR30399:SF1">
    <property type="entry name" value="UTP PYROPHOSPHATASE"/>
    <property type="match status" value="1"/>
</dbReference>
<evidence type="ECO:0000259" key="1">
    <source>
        <dbReference type="Pfam" id="PF01863"/>
    </source>
</evidence>
<dbReference type="AlphaFoldDB" id="A0A4R4FF47"/>
<dbReference type="Pfam" id="PF01863">
    <property type="entry name" value="YgjP-like"/>
    <property type="match status" value="2"/>
</dbReference>
<evidence type="ECO:0000313" key="3">
    <source>
        <dbReference type="Proteomes" id="UP000295710"/>
    </source>
</evidence>
<reference evidence="2 3" key="1">
    <citation type="journal article" date="2016" name="Nat. Microbiol.">
        <title>The Mouse Intestinal Bacterial Collection (miBC) provides host-specific insight into cultured diversity and functional potential of the gut microbiota.</title>
        <authorList>
            <person name="Lagkouvardos I."/>
            <person name="Pukall R."/>
            <person name="Abt B."/>
            <person name="Foesel B.U."/>
            <person name="Meier-Kolthoff J.P."/>
            <person name="Kumar N."/>
            <person name="Bresciani A."/>
            <person name="Martinez I."/>
            <person name="Just S."/>
            <person name="Ziegler C."/>
            <person name="Brugiroux S."/>
            <person name="Garzetti D."/>
            <person name="Wenning M."/>
            <person name="Bui T.P."/>
            <person name="Wang J."/>
            <person name="Hugenholtz F."/>
            <person name="Plugge C.M."/>
            <person name="Peterson D.A."/>
            <person name="Hornef M.W."/>
            <person name="Baines J.F."/>
            <person name="Smidt H."/>
            <person name="Walter J."/>
            <person name="Kristiansen K."/>
            <person name="Nielsen H.B."/>
            <person name="Haller D."/>
            <person name="Overmann J."/>
            <person name="Stecher B."/>
            <person name="Clavel T."/>
        </authorList>
    </citation>
    <scope>NUCLEOTIDE SEQUENCE [LARGE SCALE GENOMIC DNA]</scope>
    <source>
        <strain evidence="2 3">DSM 28560</strain>
    </source>
</reference>
<comment type="caution">
    <text evidence="2">The sequence shown here is derived from an EMBL/GenBank/DDBJ whole genome shotgun (WGS) entry which is preliminary data.</text>
</comment>
<feature type="domain" description="YgjP-like metallopeptidase" evidence="1">
    <location>
        <begin position="21"/>
        <end position="71"/>
    </location>
</feature>
<proteinExistence type="predicted"/>
<accession>A0A4R4FF47</accession>
<dbReference type="InterPro" id="IPR002725">
    <property type="entry name" value="YgjP-like_metallopeptidase"/>
</dbReference>
<sequence>MNYQIDDIPVTIEYRNVKNINLYIKPPDGRILVTAPRRVPKKRIMEFVQSKAGWIEQARRRMLEARERQMADELTGVTKGQLEAMRSNVEKYVDRWEPVMGVHAAAWTLRDMKTRWGSCSVDSGRIRLNKRLALYPDDCLEYVIVHELCHLLEPSHNERFKMLMSSFMPDWKERKKRLGTG</sequence>
<dbReference type="InterPro" id="IPR053136">
    <property type="entry name" value="UTP_pyrophosphatase-like"/>
</dbReference>
<dbReference type="Proteomes" id="UP000295710">
    <property type="component" value="Unassembled WGS sequence"/>
</dbReference>
<gene>
    <name evidence="2" type="ORF">E1963_07315</name>
</gene>
<dbReference type="PANTHER" id="PTHR30399">
    <property type="entry name" value="UNCHARACTERIZED PROTEIN YGJP"/>
    <property type="match status" value="1"/>
</dbReference>
<feature type="domain" description="YgjP-like metallopeptidase" evidence="1">
    <location>
        <begin position="83"/>
        <end position="178"/>
    </location>
</feature>